<dbReference type="SUPFAM" id="SSF55120">
    <property type="entry name" value="Pseudouridine synthase"/>
    <property type="match status" value="1"/>
</dbReference>
<evidence type="ECO:0000313" key="6">
    <source>
        <dbReference type="Proteomes" id="UP001595882"/>
    </source>
</evidence>
<comment type="catalytic activity">
    <reaction evidence="1">
        <text>a uridine in RNA = a pseudouridine in RNA</text>
        <dbReference type="Rhea" id="RHEA:48348"/>
        <dbReference type="Rhea" id="RHEA-COMP:12068"/>
        <dbReference type="Rhea" id="RHEA-COMP:12069"/>
        <dbReference type="ChEBI" id="CHEBI:65314"/>
        <dbReference type="ChEBI" id="CHEBI:65315"/>
    </reaction>
</comment>
<feature type="domain" description="Pseudouridine synthase RsuA/RluA-like" evidence="4">
    <location>
        <begin position="11"/>
        <end position="167"/>
    </location>
</feature>
<dbReference type="Gene3D" id="3.30.2350.10">
    <property type="entry name" value="Pseudouridine synthase"/>
    <property type="match status" value="1"/>
</dbReference>
<dbReference type="InterPro" id="IPR006145">
    <property type="entry name" value="PsdUridine_synth_RsuA/RluA"/>
</dbReference>
<dbReference type="InterPro" id="IPR020103">
    <property type="entry name" value="PsdUridine_synth_cat_dom_sf"/>
</dbReference>
<protein>
    <recommendedName>
        <fullName evidence="2">RNA pseudouridylate synthase</fullName>
    </recommendedName>
    <alternativeName>
        <fullName evidence="3">RNA-uridine isomerase</fullName>
    </alternativeName>
</protein>
<dbReference type="EMBL" id="JBHSDT010000008">
    <property type="protein sequence ID" value="MFC4404134.1"/>
    <property type="molecule type" value="Genomic_DNA"/>
</dbReference>
<dbReference type="PANTHER" id="PTHR21600">
    <property type="entry name" value="MITOCHONDRIAL RNA PSEUDOURIDINE SYNTHASE"/>
    <property type="match status" value="1"/>
</dbReference>
<keyword evidence="5" id="KW-0413">Isomerase</keyword>
<dbReference type="InterPro" id="IPR050188">
    <property type="entry name" value="RluA_PseudoU_synthase"/>
</dbReference>
<evidence type="ECO:0000256" key="1">
    <source>
        <dbReference type="ARBA" id="ARBA00000073"/>
    </source>
</evidence>
<name>A0ABV8WXG3_9BACI</name>
<keyword evidence="6" id="KW-1185">Reference proteome</keyword>
<sequence>MEIPILHEDNHLLAVEKPVNVPVQADRSQDEDLLNILKKDIKQRYQKPGNVYLALVHRLDRPVGGAMVFAKTSKAASRLSDAIRRNSVTKQYLAVIHGLPYKKSGRLEDYLVKDRQKNIVRTASERETKAKKAVLDYQVLETSNNFSLVKVDLHTGRPHQIRVQFASRGFPLFGDQKYGAKVNKPGQQIALWSHCIGFDHPVKKEETYCDSIPPNDYPWNLWEAI</sequence>
<comment type="caution">
    <text evidence="5">The sequence shown here is derived from an EMBL/GenBank/DDBJ whole genome shotgun (WGS) entry which is preliminary data.</text>
</comment>
<evidence type="ECO:0000313" key="5">
    <source>
        <dbReference type="EMBL" id="MFC4404134.1"/>
    </source>
</evidence>
<dbReference type="Proteomes" id="UP001595882">
    <property type="component" value="Unassembled WGS sequence"/>
</dbReference>
<evidence type="ECO:0000256" key="2">
    <source>
        <dbReference type="ARBA" id="ARBA00031870"/>
    </source>
</evidence>
<dbReference type="GO" id="GO:0016853">
    <property type="term" value="F:isomerase activity"/>
    <property type="evidence" value="ECO:0007669"/>
    <property type="project" value="UniProtKB-KW"/>
</dbReference>
<proteinExistence type="predicted"/>
<organism evidence="5 6">
    <name type="scientific">Gracilibacillus xinjiangensis</name>
    <dbReference type="NCBI Taxonomy" id="1193282"/>
    <lineage>
        <taxon>Bacteria</taxon>
        <taxon>Bacillati</taxon>
        <taxon>Bacillota</taxon>
        <taxon>Bacilli</taxon>
        <taxon>Bacillales</taxon>
        <taxon>Bacillaceae</taxon>
        <taxon>Gracilibacillus</taxon>
    </lineage>
</organism>
<evidence type="ECO:0000256" key="3">
    <source>
        <dbReference type="ARBA" id="ARBA00033164"/>
    </source>
</evidence>
<gene>
    <name evidence="5" type="ORF">ACFOY7_13755</name>
</gene>
<reference evidence="6" key="1">
    <citation type="journal article" date="2019" name="Int. J. Syst. Evol. Microbiol.">
        <title>The Global Catalogue of Microorganisms (GCM) 10K type strain sequencing project: providing services to taxonomists for standard genome sequencing and annotation.</title>
        <authorList>
            <consortium name="The Broad Institute Genomics Platform"/>
            <consortium name="The Broad Institute Genome Sequencing Center for Infectious Disease"/>
            <person name="Wu L."/>
            <person name="Ma J."/>
        </authorList>
    </citation>
    <scope>NUCLEOTIDE SEQUENCE [LARGE SCALE GENOMIC DNA]</scope>
    <source>
        <strain evidence="6">CCUG 37865</strain>
    </source>
</reference>
<dbReference type="RefSeq" id="WP_390252669.1">
    <property type="nucleotide sequence ID" value="NZ_JBHSDT010000008.1"/>
</dbReference>
<accession>A0ABV8WXG3</accession>
<evidence type="ECO:0000259" key="4">
    <source>
        <dbReference type="Pfam" id="PF00849"/>
    </source>
</evidence>
<dbReference type="CDD" id="cd02869">
    <property type="entry name" value="PseudoU_synth_RluA_like"/>
    <property type="match status" value="1"/>
</dbReference>
<dbReference type="Pfam" id="PF00849">
    <property type="entry name" value="PseudoU_synth_2"/>
    <property type="match status" value="1"/>
</dbReference>